<keyword evidence="5" id="KW-1185">Reference proteome</keyword>
<dbReference type="PANTHER" id="PTHR43479:SF11">
    <property type="entry name" value="ACREF_ENVCD OPERON REPRESSOR-RELATED"/>
    <property type="match status" value="1"/>
</dbReference>
<gene>
    <name evidence="4" type="ORF">CLV97_10283</name>
</gene>
<reference evidence="4 5" key="1">
    <citation type="submission" date="2018-03" db="EMBL/GenBank/DDBJ databases">
        <title>Genomic Encyclopedia of Archaeal and Bacterial Type Strains, Phase II (KMG-II): from individual species to whole genera.</title>
        <authorList>
            <person name="Goeker M."/>
        </authorList>
    </citation>
    <scope>NUCLEOTIDE SEQUENCE [LARGE SCALE GENOMIC DNA]</scope>
    <source>
        <strain evidence="4 5">DSM 44946</strain>
    </source>
</reference>
<feature type="DNA-binding region" description="H-T-H motif" evidence="2">
    <location>
        <begin position="34"/>
        <end position="53"/>
    </location>
</feature>
<dbReference type="RefSeq" id="WP_106343824.1">
    <property type="nucleotide sequence ID" value="NZ_PVNE01000002.1"/>
</dbReference>
<dbReference type="PROSITE" id="PS50977">
    <property type="entry name" value="HTH_TETR_2"/>
    <property type="match status" value="1"/>
</dbReference>
<evidence type="ECO:0000313" key="5">
    <source>
        <dbReference type="Proteomes" id="UP000237797"/>
    </source>
</evidence>
<feature type="domain" description="HTH tetR-type" evidence="3">
    <location>
        <begin position="11"/>
        <end position="71"/>
    </location>
</feature>
<name>A0A2T0LIL2_9BACL</name>
<evidence type="ECO:0000313" key="4">
    <source>
        <dbReference type="EMBL" id="PRX42296.1"/>
    </source>
</evidence>
<dbReference type="InterPro" id="IPR001647">
    <property type="entry name" value="HTH_TetR"/>
</dbReference>
<organism evidence="4 5">
    <name type="scientific">Planifilum fimeticola</name>
    <dbReference type="NCBI Taxonomy" id="201975"/>
    <lineage>
        <taxon>Bacteria</taxon>
        <taxon>Bacillati</taxon>
        <taxon>Bacillota</taxon>
        <taxon>Bacilli</taxon>
        <taxon>Bacillales</taxon>
        <taxon>Thermoactinomycetaceae</taxon>
        <taxon>Planifilum</taxon>
    </lineage>
</organism>
<evidence type="ECO:0000256" key="2">
    <source>
        <dbReference type="PROSITE-ProRule" id="PRU00335"/>
    </source>
</evidence>
<dbReference type="InterPro" id="IPR009057">
    <property type="entry name" value="Homeodomain-like_sf"/>
</dbReference>
<evidence type="ECO:0000256" key="1">
    <source>
        <dbReference type="ARBA" id="ARBA00023125"/>
    </source>
</evidence>
<dbReference type="Gene3D" id="1.10.357.10">
    <property type="entry name" value="Tetracycline Repressor, domain 2"/>
    <property type="match status" value="1"/>
</dbReference>
<dbReference type="OrthoDB" id="9812993at2"/>
<sequence length="204" mass="23847">MGGRFSDREKERIRKQLLKTGKEMFSVFGLKKTNIRDLTKAVGIAQGTFYHFFPSKEALFFEILEHEEEDVRRNLFADTEGAMTETGLRRFLEKSLSIIETHPIFSQMFDEEVREQLVRKLPPERLEKHRGADVEVFLPLIRRWQKQGGMPDLEPELIISVIRSLILLSLQKKLIGEELYEKTMHLMIRFVAKGLMNAGEDKHD</sequence>
<accession>A0A2T0LIL2</accession>
<proteinExistence type="predicted"/>
<dbReference type="GO" id="GO:0003677">
    <property type="term" value="F:DNA binding"/>
    <property type="evidence" value="ECO:0007669"/>
    <property type="project" value="UniProtKB-UniRule"/>
</dbReference>
<dbReference type="Proteomes" id="UP000237797">
    <property type="component" value="Unassembled WGS sequence"/>
</dbReference>
<comment type="caution">
    <text evidence="4">The sequence shown here is derived from an EMBL/GenBank/DDBJ whole genome shotgun (WGS) entry which is preliminary data.</text>
</comment>
<dbReference type="PANTHER" id="PTHR43479">
    <property type="entry name" value="ACREF/ENVCD OPERON REPRESSOR-RELATED"/>
    <property type="match status" value="1"/>
</dbReference>
<dbReference type="InterPro" id="IPR050624">
    <property type="entry name" value="HTH-type_Tx_Regulator"/>
</dbReference>
<dbReference type="InterPro" id="IPR036271">
    <property type="entry name" value="Tet_transcr_reg_TetR-rel_C_sf"/>
</dbReference>
<dbReference type="Pfam" id="PF00440">
    <property type="entry name" value="TetR_N"/>
    <property type="match status" value="1"/>
</dbReference>
<dbReference type="EMBL" id="PVNE01000002">
    <property type="protein sequence ID" value="PRX42296.1"/>
    <property type="molecule type" value="Genomic_DNA"/>
</dbReference>
<dbReference type="PRINTS" id="PR00455">
    <property type="entry name" value="HTHTETR"/>
</dbReference>
<evidence type="ECO:0000259" key="3">
    <source>
        <dbReference type="PROSITE" id="PS50977"/>
    </source>
</evidence>
<dbReference type="SUPFAM" id="SSF48498">
    <property type="entry name" value="Tetracyclin repressor-like, C-terminal domain"/>
    <property type="match status" value="1"/>
</dbReference>
<dbReference type="SUPFAM" id="SSF46689">
    <property type="entry name" value="Homeodomain-like"/>
    <property type="match status" value="1"/>
</dbReference>
<dbReference type="AlphaFoldDB" id="A0A2T0LIL2"/>
<protein>
    <submittedName>
        <fullName evidence="4">TetR family transcriptional regulator</fullName>
    </submittedName>
</protein>
<keyword evidence="1 2" id="KW-0238">DNA-binding</keyword>